<evidence type="ECO:0000256" key="4">
    <source>
        <dbReference type="ARBA" id="ARBA00022989"/>
    </source>
</evidence>
<evidence type="ECO:0000259" key="8">
    <source>
        <dbReference type="SMART" id="SM00244"/>
    </source>
</evidence>
<comment type="similarity">
    <text evidence="2 6">Belongs to the band 7/mec-2 family. HflK subfamily.</text>
</comment>
<evidence type="ECO:0000256" key="5">
    <source>
        <dbReference type="ARBA" id="ARBA00023136"/>
    </source>
</evidence>
<feature type="region of interest" description="Disordered" evidence="7">
    <location>
        <begin position="1"/>
        <end position="20"/>
    </location>
</feature>
<dbReference type="InterPro" id="IPR010201">
    <property type="entry name" value="HflK"/>
</dbReference>
<dbReference type="Pfam" id="PF01145">
    <property type="entry name" value="Band_7"/>
    <property type="match status" value="1"/>
</dbReference>
<comment type="subcellular location">
    <subcellularLocation>
        <location evidence="1">Membrane</location>
        <topology evidence="1">Single-pass membrane protein</topology>
    </subcellularLocation>
</comment>
<evidence type="ECO:0000256" key="6">
    <source>
        <dbReference type="RuleBase" id="RU364113"/>
    </source>
</evidence>
<dbReference type="Proteomes" id="UP000248395">
    <property type="component" value="Unassembled WGS sequence"/>
</dbReference>
<comment type="subunit">
    <text evidence="6">HflC and HflK may interact to form a multimeric complex.</text>
</comment>
<evidence type="ECO:0000313" key="9">
    <source>
        <dbReference type="EMBL" id="PXX47974.1"/>
    </source>
</evidence>
<comment type="function">
    <text evidence="6">HflC and HflK could encode or regulate a protease.</text>
</comment>
<dbReference type="EMBL" id="QJKC01000008">
    <property type="protein sequence ID" value="PXX47974.1"/>
    <property type="molecule type" value="Genomic_DNA"/>
</dbReference>
<proteinExistence type="inferred from homology"/>
<dbReference type="RefSeq" id="WP_082693228.1">
    <property type="nucleotide sequence ID" value="NZ_LNQU01000001.1"/>
</dbReference>
<dbReference type="InterPro" id="IPR050710">
    <property type="entry name" value="Band7/mec-2_domain"/>
</dbReference>
<name>A0A318JHA9_9NEIS</name>
<protein>
    <recommendedName>
        <fullName evidence="6">Protein HflK</fullName>
    </recommendedName>
</protein>
<reference evidence="9 10" key="1">
    <citation type="submission" date="2018-05" db="EMBL/GenBank/DDBJ databases">
        <title>Genomic Encyclopedia of Type Strains, Phase IV (KMG-IV): sequencing the most valuable type-strain genomes for metagenomic binning, comparative biology and taxonomic classification.</title>
        <authorList>
            <person name="Goeker M."/>
        </authorList>
    </citation>
    <scope>NUCLEOTIDE SEQUENCE [LARGE SCALE GENOMIC DNA]</scope>
    <source>
        <strain evidence="9 10">DSM 25134</strain>
    </source>
</reference>
<dbReference type="InterPro" id="IPR001107">
    <property type="entry name" value="Band_7"/>
</dbReference>
<dbReference type="GO" id="GO:0006508">
    <property type="term" value="P:proteolysis"/>
    <property type="evidence" value="ECO:0007669"/>
    <property type="project" value="UniProtKB-KW"/>
</dbReference>
<dbReference type="SUPFAM" id="SSF117892">
    <property type="entry name" value="Band 7/SPFH domain"/>
    <property type="match status" value="1"/>
</dbReference>
<dbReference type="AlphaFoldDB" id="A0A318JHA9"/>
<dbReference type="OrthoDB" id="9809197at2"/>
<dbReference type="GO" id="GO:0008233">
    <property type="term" value="F:peptidase activity"/>
    <property type="evidence" value="ECO:0007669"/>
    <property type="project" value="UniProtKB-KW"/>
</dbReference>
<comment type="caution">
    <text evidence="9">The sequence shown here is derived from an EMBL/GenBank/DDBJ whole genome shotgun (WGS) entry which is preliminary data.</text>
</comment>
<dbReference type="CDD" id="cd03404">
    <property type="entry name" value="SPFH_HflK"/>
    <property type="match status" value="1"/>
</dbReference>
<evidence type="ECO:0000256" key="2">
    <source>
        <dbReference type="ARBA" id="ARBA00006971"/>
    </source>
</evidence>
<accession>A0A318JHA9</accession>
<gene>
    <name evidence="9" type="ORF">DFR38_10860</name>
</gene>
<evidence type="ECO:0000256" key="7">
    <source>
        <dbReference type="SAM" id="MobiDB-lite"/>
    </source>
</evidence>
<dbReference type="InterPro" id="IPR036013">
    <property type="entry name" value="Band_7/SPFH_dom_sf"/>
</dbReference>
<evidence type="ECO:0000256" key="3">
    <source>
        <dbReference type="ARBA" id="ARBA00022692"/>
    </source>
</evidence>
<keyword evidence="5" id="KW-0472">Membrane</keyword>
<dbReference type="NCBIfam" id="TIGR01933">
    <property type="entry name" value="hflK"/>
    <property type="match status" value="1"/>
</dbReference>
<dbReference type="PANTHER" id="PTHR43327:SF2">
    <property type="entry name" value="MODULATOR OF FTSH PROTEASE HFLK"/>
    <property type="match status" value="1"/>
</dbReference>
<keyword evidence="10" id="KW-1185">Reference proteome</keyword>
<keyword evidence="4" id="KW-1133">Transmembrane helix</keyword>
<dbReference type="Gene3D" id="3.30.479.30">
    <property type="entry name" value="Band 7 domain"/>
    <property type="match status" value="1"/>
</dbReference>
<keyword evidence="3" id="KW-0812">Transmembrane</keyword>
<keyword evidence="9" id="KW-0645">Protease</keyword>
<dbReference type="GO" id="GO:0016020">
    <property type="term" value="C:membrane"/>
    <property type="evidence" value="ECO:0007669"/>
    <property type="project" value="UniProtKB-SubCell"/>
</dbReference>
<evidence type="ECO:0000313" key="10">
    <source>
        <dbReference type="Proteomes" id="UP000248395"/>
    </source>
</evidence>
<feature type="domain" description="Band 7" evidence="8">
    <location>
        <begin position="58"/>
        <end position="234"/>
    </location>
</feature>
<dbReference type="PANTHER" id="PTHR43327">
    <property type="entry name" value="STOMATIN-LIKE PROTEIN 2, MITOCHONDRIAL"/>
    <property type="match status" value="1"/>
</dbReference>
<organism evidence="9 10">
    <name type="scientific">Aquitalea magnusonii</name>
    <dbReference type="NCBI Taxonomy" id="332411"/>
    <lineage>
        <taxon>Bacteria</taxon>
        <taxon>Pseudomonadati</taxon>
        <taxon>Pseudomonadota</taxon>
        <taxon>Betaproteobacteria</taxon>
        <taxon>Neisseriales</taxon>
        <taxon>Chromobacteriaceae</taxon>
        <taxon>Aquitalea</taxon>
    </lineage>
</organism>
<keyword evidence="9" id="KW-0378">Hydrolase</keyword>
<sequence length="352" mass="38912">MAVQQDEAGQHAPAAVADSAGRQHGWSQRLDYYLDVMGMRGKGLLLLGGLLASGWIMAGIYKVQPDEQGVVLRLGRWVDTTQPGLHYHLPWPIETVLLPKVTQIKQLKLANLFDGAATDSSDPREKQMLTGDENIVEADCAVFWRIKDAGQFLFKVNNPETSLRIAAESAMREVVSRTPIQAVMSNRRQQVAEETRALLQSRLDEAESGIIVTQVQLQRVDPPAAVIDAFNDVQRARADQERARNEAQAYSNDILPKARGDAARILQEAQAYQSQVVNLAQGEAKRFDSVYQSYAQSKDVTAWRLYLDSMDEVLKKASKVVVDSSGKAGNGGVLSLLQLQDKDKSKPAKETR</sequence>
<evidence type="ECO:0000256" key="1">
    <source>
        <dbReference type="ARBA" id="ARBA00004167"/>
    </source>
</evidence>
<dbReference type="SMART" id="SM00244">
    <property type="entry name" value="PHB"/>
    <property type="match status" value="1"/>
</dbReference>